<protein>
    <recommendedName>
        <fullName evidence="3">DUF3304 domain-containing protein</fullName>
    </recommendedName>
</protein>
<dbReference type="InterPro" id="IPR021733">
    <property type="entry name" value="DUF3304"/>
</dbReference>
<evidence type="ECO:0000313" key="1">
    <source>
        <dbReference type="EMBL" id="KGC17790.1"/>
    </source>
</evidence>
<accession>A0AAW3F8K4</accession>
<proteinExistence type="predicted"/>
<dbReference type="RefSeq" id="WP_270177785.1">
    <property type="nucleotide sequence ID" value="NZ_JANIEE010000051.1"/>
</dbReference>
<reference evidence="1 2" key="1">
    <citation type="submission" date="2014-04" db="EMBL/GenBank/DDBJ databases">
        <authorList>
            <person name="Bishop-Lilly K.A."/>
            <person name="Broomall S.M."/>
            <person name="Chain P.S."/>
            <person name="Chertkov O."/>
            <person name="Coyne S.R."/>
            <person name="Daligault H.E."/>
            <person name="Davenport K.W."/>
            <person name="Erkkila T."/>
            <person name="Frey K.G."/>
            <person name="Gibbons H.S."/>
            <person name="Gu W."/>
            <person name="Jaissle J."/>
            <person name="Johnson S.L."/>
            <person name="Koroleva G.I."/>
            <person name="Ladner J.T."/>
            <person name="Lo C.-C."/>
            <person name="Minogue T.D."/>
            <person name="Munk C."/>
            <person name="Palacios G.F."/>
            <person name="Redden C.L."/>
            <person name="Rosenzweig C.N."/>
            <person name="Scholz M.B."/>
            <person name="Teshima H."/>
            <person name="Xu Y."/>
        </authorList>
    </citation>
    <scope>NUCLEOTIDE SEQUENCE [LARGE SCALE GENOMIC DNA]</scope>
    <source>
        <strain evidence="2">gladioli</strain>
    </source>
</reference>
<dbReference type="Pfam" id="PF11745">
    <property type="entry name" value="DUF3304"/>
    <property type="match status" value="1"/>
</dbReference>
<dbReference type="EMBL" id="JPGG01000015">
    <property type="protein sequence ID" value="KGC17790.1"/>
    <property type="molecule type" value="Genomic_DNA"/>
</dbReference>
<evidence type="ECO:0000313" key="2">
    <source>
        <dbReference type="Proteomes" id="UP000029590"/>
    </source>
</evidence>
<gene>
    <name evidence="1" type="ORF">DM48_4238</name>
</gene>
<dbReference type="Proteomes" id="UP000029590">
    <property type="component" value="Unassembled WGS sequence"/>
</dbReference>
<organism evidence="1 2">
    <name type="scientific">Burkholderia gladioli</name>
    <name type="common">Pseudomonas marginata</name>
    <name type="synonym">Phytomonas marginata</name>
    <dbReference type="NCBI Taxonomy" id="28095"/>
    <lineage>
        <taxon>Bacteria</taxon>
        <taxon>Pseudomonadati</taxon>
        <taxon>Pseudomonadota</taxon>
        <taxon>Betaproteobacteria</taxon>
        <taxon>Burkholderiales</taxon>
        <taxon>Burkholderiaceae</taxon>
        <taxon>Burkholderia</taxon>
    </lineage>
</organism>
<sequence length="119" mass="13111">MVPVNHTDRYTVGIYVDKYWAGGAHRHGGGTGATCCFPSVKDWSKPVVVTWEWGYEEDPATKAVTAPDEKHSVQVNFPTGGPHQDPDSYKSDAYLCVILRDRDTATLAFSQTRSGCMSK</sequence>
<comment type="caution">
    <text evidence="1">The sequence shown here is derived from an EMBL/GenBank/DDBJ whole genome shotgun (WGS) entry which is preliminary data.</text>
</comment>
<name>A0AAW3F8K4_BURGA</name>
<dbReference type="AlphaFoldDB" id="A0AAW3F8K4"/>
<evidence type="ECO:0008006" key="3">
    <source>
        <dbReference type="Google" id="ProtNLM"/>
    </source>
</evidence>